<feature type="region of interest" description="Disordered" evidence="1">
    <location>
        <begin position="235"/>
        <end position="263"/>
    </location>
</feature>
<name>A0AAE0D740_COLKA</name>
<feature type="region of interest" description="Disordered" evidence="1">
    <location>
        <begin position="85"/>
        <end position="110"/>
    </location>
</feature>
<dbReference type="EMBL" id="VYYT01000113">
    <property type="protein sequence ID" value="KAK2767952.1"/>
    <property type="molecule type" value="Genomic_DNA"/>
</dbReference>
<evidence type="ECO:0000313" key="2">
    <source>
        <dbReference type="EMBL" id="KAK2767952.1"/>
    </source>
</evidence>
<feature type="compositionally biased region" description="Basic and acidic residues" evidence="1">
    <location>
        <begin position="87"/>
        <end position="110"/>
    </location>
</feature>
<gene>
    <name evidence="2" type="ORF">CKAH01_04520</name>
</gene>
<reference evidence="2" key="1">
    <citation type="submission" date="2023-02" db="EMBL/GenBank/DDBJ databases">
        <title>Colletotrichum kahawae CIFC_Que2 genome sequencing and assembly.</title>
        <authorList>
            <person name="Baroncelli R."/>
        </authorList>
    </citation>
    <scope>NUCLEOTIDE SEQUENCE</scope>
    <source>
        <strain evidence="2">CIFC_Que2</strain>
    </source>
</reference>
<keyword evidence="3" id="KW-1185">Reference proteome</keyword>
<feature type="region of interest" description="Disordered" evidence="1">
    <location>
        <begin position="393"/>
        <end position="417"/>
    </location>
</feature>
<organism evidence="2 3">
    <name type="scientific">Colletotrichum kahawae</name>
    <name type="common">Coffee berry disease fungus</name>
    <dbReference type="NCBI Taxonomy" id="34407"/>
    <lineage>
        <taxon>Eukaryota</taxon>
        <taxon>Fungi</taxon>
        <taxon>Dikarya</taxon>
        <taxon>Ascomycota</taxon>
        <taxon>Pezizomycotina</taxon>
        <taxon>Sordariomycetes</taxon>
        <taxon>Hypocreomycetidae</taxon>
        <taxon>Glomerellales</taxon>
        <taxon>Glomerellaceae</taxon>
        <taxon>Colletotrichum</taxon>
        <taxon>Colletotrichum gloeosporioides species complex</taxon>
    </lineage>
</organism>
<dbReference type="Proteomes" id="UP001281614">
    <property type="component" value="Unassembled WGS sequence"/>
</dbReference>
<evidence type="ECO:0000256" key="1">
    <source>
        <dbReference type="SAM" id="MobiDB-lite"/>
    </source>
</evidence>
<accession>A0AAE0D740</accession>
<feature type="region of interest" description="Disordered" evidence="1">
    <location>
        <begin position="1"/>
        <end position="46"/>
    </location>
</feature>
<proteinExistence type="predicted"/>
<protein>
    <submittedName>
        <fullName evidence="2">Uncharacterized protein</fullName>
    </submittedName>
</protein>
<sequence length="417" mass="46457">MSTSIPEAVDMASNGNPVSCGTGGCPGDAMDPNQENMPPPHEQENAAKLQKQVADLTKKLEKMDHLFEKINIEELLERNETPMPVLHKGEESPKAVKAEEKITGEKEDKEENGSLAECKVLYVKPGISWRHELGEIAAGKLRRYAMLVCYEETKITTTEKPNNEPSPSGLPASIIINSVQLDQLLQGFSQNLLPEASHVPYLVPSPFKAFVALYDKFKSGLRDLEYTFESPEITTDDVNYKSSPTSISERSSDSDTSEDDPVKSQQKELMLMRCFIRMCEDHLGPFFKLESQVSDTTLKSISYQNLWYLFKPGDIIIGRGDAGSGPRDSAEAYCVYCPTSSRPPQNVLAVAWDLSFFQKHGIPAPDYLKDDISQPDCHGLEPGRDLRLCRSSYRDPAPPDPLFYRGTPPSPTTYLRS</sequence>
<evidence type="ECO:0000313" key="3">
    <source>
        <dbReference type="Proteomes" id="UP001281614"/>
    </source>
</evidence>
<dbReference type="AlphaFoldDB" id="A0AAE0D740"/>
<comment type="caution">
    <text evidence="2">The sequence shown here is derived from an EMBL/GenBank/DDBJ whole genome shotgun (WGS) entry which is preliminary data.</text>
</comment>